<accession>A0ABT2Z780</accession>
<evidence type="ECO:0000313" key="2">
    <source>
        <dbReference type="EMBL" id="MCV2866890.1"/>
    </source>
</evidence>
<dbReference type="InterPro" id="IPR037401">
    <property type="entry name" value="SnoaL-like"/>
</dbReference>
<dbReference type="RefSeq" id="WP_263723438.1">
    <property type="nucleotide sequence ID" value="NZ_JAOWLA010000033.1"/>
</dbReference>
<dbReference type="NCBIfam" id="TIGR02246">
    <property type="entry name" value="SgcJ/EcaC family oxidoreductase"/>
    <property type="match status" value="1"/>
</dbReference>
<dbReference type="InterPro" id="IPR032710">
    <property type="entry name" value="NTF2-like_dom_sf"/>
</dbReference>
<gene>
    <name evidence="2" type="ORF">OE647_19475</name>
</gene>
<feature type="domain" description="SnoaL-like" evidence="1">
    <location>
        <begin position="14"/>
        <end position="106"/>
    </location>
</feature>
<dbReference type="SUPFAM" id="SSF54427">
    <property type="entry name" value="NTF2-like"/>
    <property type="match status" value="1"/>
</dbReference>
<dbReference type="Proteomes" id="UP001652503">
    <property type="component" value="Unassembled WGS sequence"/>
</dbReference>
<protein>
    <submittedName>
        <fullName evidence="2">Nuclear transport factor 2 family protein</fullName>
    </submittedName>
</protein>
<comment type="caution">
    <text evidence="2">The sequence shown here is derived from an EMBL/GenBank/DDBJ whole genome shotgun (WGS) entry which is preliminary data.</text>
</comment>
<reference evidence="2 3" key="1">
    <citation type="submission" date="2022-10" db="EMBL/GenBank/DDBJ databases">
        <title>Defluviimonas sp. nov., isolated from ocean surface water.</title>
        <authorList>
            <person name="He W."/>
            <person name="Wang L."/>
            <person name="Zhang D.-F."/>
        </authorList>
    </citation>
    <scope>NUCLEOTIDE SEQUENCE [LARGE SCALE GENOMIC DNA]</scope>
    <source>
        <strain evidence="2 3">WL0075</strain>
    </source>
</reference>
<evidence type="ECO:0000259" key="1">
    <source>
        <dbReference type="Pfam" id="PF12680"/>
    </source>
</evidence>
<dbReference type="EMBL" id="JAOWLA010000033">
    <property type="protein sequence ID" value="MCV2866890.1"/>
    <property type="molecule type" value="Genomic_DNA"/>
</dbReference>
<sequence>MPGHEDIRKFAVSYEDAWNSGDPERVAACYAPEGSIVINRGTPWQGRAKIAEMAAGFYADVNRMRVILDDLRIAGDHVAFIWTFTGDHSGTGNALNVRGWEEWDLSGDCLIQSSLGWFDAEDYAAQVAGR</sequence>
<name>A0ABT2Z780_9RHOB</name>
<keyword evidence="3" id="KW-1185">Reference proteome</keyword>
<dbReference type="Pfam" id="PF12680">
    <property type="entry name" value="SnoaL_2"/>
    <property type="match status" value="1"/>
</dbReference>
<dbReference type="Gene3D" id="3.10.450.50">
    <property type="match status" value="1"/>
</dbReference>
<dbReference type="InterPro" id="IPR011944">
    <property type="entry name" value="Steroid_delta5-4_isomerase"/>
</dbReference>
<evidence type="ECO:0000313" key="3">
    <source>
        <dbReference type="Proteomes" id="UP001652503"/>
    </source>
</evidence>
<proteinExistence type="predicted"/>
<organism evidence="2 3">
    <name type="scientific">Albidovulum sediminicola</name>
    <dbReference type="NCBI Taxonomy" id="2984331"/>
    <lineage>
        <taxon>Bacteria</taxon>
        <taxon>Pseudomonadati</taxon>
        <taxon>Pseudomonadota</taxon>
        <taxon>Alphaproteobacteria</taxon>
        <taxon>Rhodobacterales</taxon>
        <taxon>Paracoccaceae</taxon>
        <taxon>Albidovulum</taxon>
    </lineage>
</organism>